<feature type="transmembrane region" description="Helical" evidence="10">
    <location>
        <begin position="37"/>
        <end position="54"/>
    </location>
</feature>
<evidence type="ECO:0000256" key="9">
    <source>
        <dbReference type="ARBA" id="ARBA00023136"/>
    </source>
</evidence>
<dbReference type="Pfam" id="PF00931">
    <property type="entry name" value="NB-ARC"/>
    <property type="match status" value="1"/>
</dbReference>
<sequence>MLKIVKPKNIAERIKASKPSKSSTQITMEMVRSVESLLYYPYLLLSLVYLRGYAPAVLSKKLKRLQLFLTLTANRCIEHETSKSSRSADHLTWRYLRMFVDAVKEDLQDLLRHDACLKVAFDDKIPWLQQGLSYISGFLIHLASTSKCTVLAEVNSLQARIEDLAIEAAIVVYSSYNEEMDKTSEALQLKLNHVKPEIDLIQLLTSEATIIAHLKDLSDYVQEALIFLTTFPINSLGWCKEHTKRTELLALIQSLTRQSWSFVNSSSHLAREINGSNVEFFLKFKFIKAAITRMCTGISASSTLDHPTIDLLNFLPINFEVIDSYFNMIKYSKTSSSGRHNMDLVLMGFHEYILDNLLVKDETDLSFTVADEVKKFYDGLLLVAIYLVDHPVQCNGHKKRNESTKVTSSSSVAYGNVSCLTIYGTTGTETKRWKVNLVLQFFVESFKFVSLLKHKATVSPQVLDLTEIAHEGLIFLVAILTDLLRQHAELSQFHDLLMCAEVSVHRLSHISESFYGSFMDRGNNEKTWLSLFDYVQEIRSVKVEVRKVCFQLLDASPCNMTDGEGLLNFLLNHKDRTINDGVGSISFMKNQISLCKGKQVYLGSFLADIVQYRNMHQELNDLEKCLRHKKYVCLFTIRGYRPAWYYVLYLSDMKQFLKFVEDENDSVLDLENYIGSIKEGLLCLRSLTNHFPEIYDEHDEFYGLMTSVTEMAYKAEYVTDSCLTCSHPRWYKVLWISEVLENIKLVNKTVSDTCGIKEIDVTVHKVANTSLNLVPSLSANTPRANEEMEGFQEAMNKIKEQLLRGSSELDIISIVGMPGIGKTTLADKIFNDLILTPYFDVHAKCRVTQVYSWKELLLTILNDVLEPSDRTEKEDGELANELRQVLLTKRFLILIDDVWDKTAWDDLYMCFRDAQSGSRIILTTRLSDIANYVRCESNTHHLRLFRDDESWTLLQEEVFQGERCPPELVDVGFRIAKSCGGLPLFIVLVAGILKEEKKEADVWKEGKDIHVSKLTRLWQAEGFVQANKEKTTEDAAQDFLEDFISRNLVMAMEKRPNDKVKRGEDMLPEKTEDYRLFVNSYQDEIDLWRPCRSNVCSLKFEMTDPDNLLWPRDLSFIFESFKLVRVLDLESFNIGAKLSNLETFVVRGLRGEMILPCSLLKMVKLRHIVVKHRASFSLHEYPSESLDNSQLNDLQTFSSPRLSYGIDAEAILTKMPNLRKLSCIFSSTFGHSEKVKGRCVVFPRLEFLSHLESLKLVSNSYPAKLPHEFNFPSKLRELTLSKFRLPWSEISSLENCLTWRFLGYFPEPSKGINGK</sequence>
<evidence type="ECO:0000259" key="12">
    <source>
        <dbReference type="Pfam" id="PF23559"/>
    </source>
</evidence>
<dbReference type="EMBL" id="AYRZ02000004">
    <property type="protein sequence ID" value="PHT83108.1"/>
    <property type="molecule type" value="Genomic_DNA"/>
</dbReference>
<dbReference type="InterPro" id="IPR042197">
    <property type="entry name" value="Apaf_helical"/>
</dbReference>
<dbReference type="InterPro" id="IPR032675">
    <property type="entry name" value="LRR_dom_sf"/>
</dbReference>
<dbReference type="Gene3D" id="3.40.50.300">
    <property type="entry name" value="P-loop containing nucleotide triphosphate hydrolases"/>
    <property type="match status" value="1"/>
</dbReference>
<dbReference type="InterPro" id="IPR044974">
    <property type="entry name" value="Disease_R_plants"/>
</dbReference>
<keyword evidence="7" id="KW-0067">ATP-binding</keyword>
<keyword evidence="10" id="KW-0812">Transmembrane</keyword>
<dbReference type="InterPro" id="IPR027417">
    <property type="entry name" value="P-loop_NTPase"/>
</dbReference>
<dbReference type="SUPFAM" id="SSF52540">
    <property type="entry name" value="P-loop containing nucleoside triphosphate hydrolases"/>
    <property type="match status" value="1"/>
</dbReference>
<evidence type="ECO:0000313" key="13">
    <source>
        <dbReference type="EMBL" id="PHT83108.1"/>
    </source>
</evidence>
<reference evidence="13 14" key="1">
    <citation type="journal article" date="2014" name="Nat. Genet.">
        <title>Genome sequence of the hot pepper provides insights into the evolution of pungency in Capsicum species.</title>
        <authorList>
            <person name="Kim S."/>
            <person name="Park M."/>
            <person name="Yeom S.I."/>
            <person name="Kim Y.M."/>
            <person name="Lee J.M."/>
            <person name="Lee H.A."/>
            <person name="Seo E."/>
            <person name="Choi J."/>
            <person name="Cheong K."/>
            <person name="Kim K.T."/>
            <person name="Jung K."/>
            <person name="Lee G.W."/>
            <person name="Oh S.K."/>
            <person name="Bae C."/>
            <person name="Kim S.B."/>
            <person name="Lee H.Y."/>
            <person name="Kim S.Y."/>
            <person name="Kim M.S."/>
            <person name="Kang B.C."/>
            <person name="Jo Y.D."/>
            <person name="Yang H.B."/>
            <person name="Jeong H.J."/>
            <person name="Kang W.H."/>
            <person name="Kwon J.K."/>
            <person name="Shin C."/>
            <person name="Lim J.Y."/>
            <person name="Park J.H."/>
            <person name="Huh J.H."/>
            <person name="Kim J.S."/>
            <person name="Kim B.D."/>
            <person name="Cohen O."/>
            <person name="Paran I."/>
            <person name="Suh M.C."/>
            <person name="Lee S.B."/>
            <person name="Kim Y.K."/>
            <person name="Shin Y."/>
            <person name="Noh S.J."/>
            <person name="Park J."/>
            <person name="Seo Y.S."/>
            <person name="Kwon S.Y."/>
            <person name="Kim H.A."/>
            <person name="Park J.M."/>
            <person name="Kim H.J."/>
            <person name="Choi S.B."/>
            <person name="Bosland P.W."/>
            <person name="Reeves G."/>
            <person name="Jo S.H."/>
            <person name="Lee B.W."/>
            <person name="Cho H.T."/>
            <person name="Choi H.S."/>
            <person name="Lee M.S."/>
            <person name="Yu Y."/>
            <person name="Do Choi Y."/>
            <person name="Park B.S."/>
            <person name="van Deynze A."/>
            <person name="Ashrafi H."/>
            <person name="Hill T."/>
            <person name="Kim W.T."/>
            <person name="Pai H.S."/>
            <person name="Ahn H.K."/>
            <person name="Yeam I."/>
            <person name="Giovannoni J.J."/>
            <person name="Rose J.K."/>
            <person name="Sorensen I."/>
            <person name="Lee S.J."/>
            <person name="Kim R.W."/>
            <person name="Choi I.Y."/>
            <person name="Choi B.S."/>
            <person name="Lim J.S."/>
            <person name="Lee Y.H."/>
            <person name="Choi D."/>
        </authorList>
    </citation>
    <scope>NUCLEOTIDE SEQUENCE [LARGE SCALE GENOMIC DNA]</scope>
    <source>
        <strain evidence="14">cv. CM334</strain>
    </source>
</reference>
<comment type="caution">
    <text evidence="13">The sequence shown here is derived from an EMBL/GenBank/DDBJ whole genome shotgun (WGS) entry which is preliminary data.</text>
</comment>
<dbReference type="Gene3D" id="3.80.10.10">
    <property type="entry name" value="Ribonuclease Inhibitor"/>
    <property type="match status" value="1"/>
</dbReference>
<dbReference type="GO" id="GO:0016020">
    <property type="term" value="C:membrane"/>
    <property type="evidence" value="ECO:0007669"/>
    <property type="project" value="UniProtKB-SubCell"/>
</dbReference>
<organism evidence="13 14">
    <name type="scientific">Capsicum annuum</name>
    <name type="common">Capsicum pepper</name>
    <dbReference type="NCBI Taxonomy" id="4072"/>
    <lineage>
        <taxon>Eukaryota</taxon>
        <taxon>Viridiplantae</taxon>
        <taxon>Streptophyta</taxon>
        <taxon>Embryophyta</taxon>
        <taxon>Tracheophyta</taxon>
        <taxon>Spermatophyta</taxon>
        <taxon>Magnoliopsida</taxon>
        <taxon>eudicotyledons</taxon>
        <taxon>Gunneridae</taxon>
        <taxon>Pentapetalae</taxon>
        <taxon>asterids</taxon>
        <taxon>lamiids</taxon>
        <taxon>Solanales</taxon>
        <taxon>Solanaceae</taxon>
        <taxon>Solanoideae</taxon>
        <taxon>Capsiceae</taxon>
        <taxon>Capsicum</taxon>
    </lineage>
</organism>
<evidence type="ECO:0000256" key="5">
    <source>
        <dbReference type="ARBA" id="ARBA00022741"/>
    </source>
</evidence>
<keyword evidence="6" id="KW-0611">Plant defense</keyword>
<protein>
    <submittedName>
        <fullName evidence="13">Uncharacterized protein</fullName>
    </submittedName>
</protein>
<feature type="domain" description="NB-ARC" evidence="11">
    <location>
        <begin position="792"/>
        <end position="962"/>
    </location>
</feature>
<keyword evidence="9 10" id="KW-0472">Membrane</keyword>
<evidence type="ECO:0000256" key="2">
    <source>
        <dbReference type="ARBA" id="ARBA00004496"/>
    </source>
</evidence>
<evidence type="ECO:0000256" key="4">
    <source>
        <dbReference type="ARBA" id="ARBA00022614"/>
    </source>
</evidence>
<keyword evidence="5" id="KW-0547">Nucleotide-binding</keyword>
<evidence type="ECO:0000256" key="1">
    <source>
        <dbReference type="ARBA" id="ARBA00004170"/>
    </source>
</evidence>
<evidence type="ECO:0000313" key="14">
    <source>
        <dbReference type="Proteomes" id="UP000222542"/>
    </source>
</evidence>
<dbReference type="PANTHER" id="PTHR23155">
    <property type="entry name" value="DISEASE RESISTANCE PROTEIN RP"/>
    <property type="match status" value="1"/>
</dbReference>
<keyword evidence="8" id="KW-0175">Coiled coil</keyword>
<dbReference type="PRINTS" id="PR00364">
    <property type="entry name" value="DISEASERSIST"/>
</dbReference>
<dbReference type="GO" id="GO:0006952">
    <property type="term" value="P:defense response"/>
    <property type="evidence" value="ECO:0007669"/>
    <property type="project" value="InterPro"/>
</dbReference>
<evidence type="ECO:0000256" key="10">
    <source>
        <dbReference type="SAM" id="Phobius"/>
    </source>
</evidence>
<evidence type="ECO:0000256" key="8">
    <source>
        <dbReference type="ARBA" id="ARBA00023054"/>
    </source>
</evidence>
<dbReference type="GO" id="GO:0005737">
    <property type="term" value="C:cytoplasm"/>
    <property type="evidence" value="ECO:0007669"/>
    <property type="project" value="UniProtKB-SubCell"/>
</dbReference>
<keyword evidence="3" id="KW-0963">Cytoplasm</keyword>
<keyword evidence="4" id="KW-0433">Leucine-rich repeat</keyword>
<evidence type="ECO:0000256" key="6">
    <source>
        <dbReference type="ARBA" id="ARBA00022821"/>
    </source>
</evidence>
<reference evidence="13 14" key="2">
    <citation type="journal article" date="2017" name="Genome Biol.">
        <title>New reference genome sequences of hot pepper reveal the massive evolution of plant disease-resistance genes by retroduplication.</title>
        <authorList>
            <person name="Kim S."/>
            <person name="Park J."/>
            <person name="Yeom S.I."/>
            <person name="Kim Y.M."/>
            <person name="Seo E."/>
            <person name="Kim K.T."/>
            <person name="Kim M.S."/>
            <person name="Lee J.M."/>
            <person name="Cheong K."/>
            <person name="Shin H.S."/>
            <person name="Kim S.B."/>
            <person name="Han K."/>
            <person name="Lee J."/>
            <person name="Park M."/>
            <person name="Lee H.A."/>
            <person name="Lee H.Y."/>
            <person name="Lee Y."/>
            <person name="Oh S."/>
            <person name="Lee J.H."/>
            <person name="Choi E."/>
            <person name="Choi E."/>
            <person name="Lee S.E."/>
            <person name="Jeon J."/>
            <person name="Kim H."/>
            <person name="Choi G."/>
            <person name="Song H."/>
            <person name="Lee J."/>
            <person name="Lee S.C."/>
            <person name="Kwon J.K."/>
            <person name="Lee H.Y."/>
            <person name="Koo N."/>
            <person name="Hong Y."/>
            <person name="Kim R.W."/>
            <person name="Kang W.H."/>
            <person name="Huh J.H."/>
            <person name="Kang B.C."/>
            <person name="Yang T.J."/>
            <person name="Lee Y.H."/>
            <person name="Bennetzen J.L."/>
            <person name="Choi D."/>
        </authorList>
    </citation>
    <scope>NUCLEOTIDE SEQUENCE [LARGE SCALE GENOMIC DNA]</scope>
    <source>
        <strain evidence="14">cv. CM334</strain>
    </source>
</reference>
<dbReference type="SUPFAM" id="SSF52058">
    <property type="entry name" value="L domain-like"/>
    <property type="match status" value="1"/>
</dbReference>
<dbReference type="Pfam" id="PF23559">
    <property type="entry name" value="WHD_DRP"/>
    <property type="match status" value="1"/>
</dbReference>
<proteinExistence type="predicted"/>
<comment type="subcellular location">
    <subcellularLocation>
        <location evidence="2">Cytoplasm</location>
    </subcellularLocation>
    <subcellularLocation>
        <location evidence="1">Membrane</location>
        <topology evidence="1">Peripheral membrane protein</topology>
    </subcellularLocation>
</comment>
<accession>A0A2G2ZM79</accession>
<dbReference type="GO" id="GO:0043531">
    <property type="term" value="F:ADP binding"/>
    <property type="evidence" value="ECO:0007669"/>
    <property type="project" value="InterPro"/>
</dbReference>
<keyword evidence="10" id="KW-1133">Transmembrane helix</keyword>
<evidence type="ECO:0000256" key="7">
    <source>
        <dbReference type="ARBA" id="ARBA00022840"/>
    </source>
</evidence>
<name>A0A2G2ZM79_CAPAN</name>
<evidence type="ECO:0000256" key="3">
    <source>
        <dbReference type="ARBA" id="ARBA00022490"/>
    </source>
</evidence>
<dbReference type="PANTHER" id="PTHR23155:SF1152">
    <property type="entry name" value="AAA+ ATPASE DOMAIN-CONTAINING PROTEIN"/>
    <property type="match status" value="1"/>
</dbReference>
<dbReference type="InterPro" id="IPR058922">
    <property type="entry name" value="WHD_DRP"/>
</dbReference>
<dbReference type="InterPro" id="IPR002182">
    <property type="entry name" value="NB-ARC"/>
</dbReference>
<feature type="domain" description="Disease resistance protein winged helix" evidence="12">
    <location>
        <begin position="1004"/>
        <end position="1059"/>
    </location>
</feature>
<dbReference type="GO" id="GO:0005524">
    <property type="term" value="F:ATP binding"/>
    <property type="evidence" value="ECO:0007669"/>
    <property type="project" value="UniProtKB-KW"/>
</dbReference>
<dbReference type="Proteomes" id="UP000222542">
    <property type="component" value="Unassembled WGS sequence"/>
</dbReference>
<dbReference type="Gene3D" id="1.10.8.430">
    <property type="entry name" value="Helical domain of apoptotic protease-activating factors"/>
    <property type="match status" value="1"/>
</dbReference>
<evidence type="ECO:0000259" key="11">
    <source>
        <dbReference type="Pfam" id="PF00931"/>
    </source>
</evidence>
<dbReference type="OMA" id="CESNTHH"/>
<keyword evidence="14" id="KW-1185">Reference proteome</keyword>
<gene>
    <name evidence="13" type="ORF">T459_11551</name>
</gene>
<dbReference type="Gramene" id="PHT83108">
    <property type="protein sequence ID" value="PHT83108"/>
    <property type="gene ID" value="T459_11551"/>
</dbReference>